<feature type="region of interest" description="Disordered" evidence="1">
    <location>
        <begin position="1"/>
        <end position="33"/>
    </location>
</feature>
<evidence type="ECO:0000313" key="2">
    <source>
        <dbReference type="EMBL" id="GLC53491.1"/>
    </source>
</evidence>
<reference evidence="2 3" key="1">
    <citation type="journal article" date="2023" name="Commun. Biol.">
        <title>Reorganization of the ancestral sex-determining regions during the evolution of trioecy in Pleodorina starrii.</title>
        <authorList>
            <person name="Takahashi K."/>
            <person name="Suzuki S."/>
            <person name="Kawai-Toyooka H."/>
            <person name="Yamamoto K."/>
            <person name="Hamaji T."/>
            <person name="Ootsuki R."/>
            <person name="Yamaguchi H."/>
            <person name="Kawachi M."/>
            <person name="Higashiyama T."/>
            <person name="Nozaki H."/>
        </authorList>
    </citation>
    <scope>NUCLEOTIDE SEQUENCE [LARGE SCALE GENOMIC DNA]</scope>
    <source>
        <strain evidence="2 3">NIES-4479</strain>
    </source>
</reference>
<evidence type="ECO:0000256" key="1">
    <source>
        <dbReference type="SAM" id="MobiDB-lite"/>
    </source>
</evidence>
<sequence length="157" mass="16917">MVAGRFQRASAGSGVVASATSSAQPSEAQSLDMHNFNFTEEEARNLRRFWDAELYSRRHRRPGLAVGALLVGGLRNRGPHSSRQPQRSARAASAATGCASAAAGTGSAVAGLLLALWLLDARALWHLVQTEGEGEEPLEVWRPSIDALHRGGRQRHR</sequence>
<gene>
    <name evidence="2" type="primary">PLESTB001216</name>
    <name evidence="2" type="ORF">PLESTB_000755400</name>
</gene>
<comment type="caution">
    <text evidence="2">The sequence shown here is derived from an EMBL/GenBank/DDBJ whole genome shotgun (WGS) entry which is preliminary data.</text>
</comment>
<keyword evidence="3" id="KW-1185">Reference proteome</keyword>
<protein>
    <submittedName>
        <fullName evidence="2">Uncharacterized protein</fullName>
    </submittedName>
</protein>
<evidence type="ECO:0000313" key="3">
    <source>
        <dbReference type="Proteomes" id="UP001165080"/>
    </source>
</evidence>
<accession>A0A9W6F2R2</accession>
<dbReference type="EMBL" id="BRXU01000008">
    <property type="protein sequence ID" value="GLC53491.1"/>
    <property type="molecule type" value="Genomic_DNA"/>
</dbReference>
<dbReference type="Proteomes" id="UP001165080">
    <property type="component" value="Unassembled WGS sequence"/>
</dbReference>
<dbReference type="AlphaFoldDB" id="A0A9W6F2R2"/>
<proteinExistence type="predicted"/>
<organism evidence="2 3">
    <name type="scientific">Pleodorina starrii</name>
    <dbReference type="NCBI Taxonomy" id="330485"/>
    <lineage>
        <taxon>Eukaryota</taxon>
        <taxon>Viridiplantae</taxon>
        <taxon>Chlorophyta</taxon>
        <taxon>core chlorophytes</taxon>
        <taxon>Chlorophyceae</taxon>
        <taxon>CS clade</taxon>
        <taxon>Chlamydomonadales</taxon>
        <taxon>Volvocaceae</taxon>
        <taxon>Pleodorina</taxon>
    </lineage>
</organism>
<name>A0A9W6F2R2_9CHLO</name>
<feature type="compositionally biased region" description="Low complexity" evidence="1">
    <location>
        <begin position="9"/>
        <end position="23"/>
    </location>
</feature>